<keyword evidence="7" id="KW-1133">Transmembrane helix</keyword>
<dbReference type="PANTHER" id="PTHR18952">
    <property type="entry name" value="CARBONIC ANHYDRASE"/>
    <property type="match status" value="1"/>
</dbReference>
<feature type="chain" id="PRO_5042231456" description="carbonic anhydrase" evidence="8">
    <location>
        <begin position="20"/>
        <end position="331"/>
    </location>
</feature>
<dbReference type="SUPFAM" id="SSF51069">
    <property type="entry name" value="Carbonic anhydrase"/>
    <property type="match status" value="1"/>
</dbReference>
<keyword evidence="5" id="KW-0456">Lyase</keyword>
<dbReference type="PANTHER" id="PTHR18952:SF265">
    <property type="entry name" value="CARBONIC ANHYDRASE"/>
    <property type="match status" value="1"/>
</dbReference>
<comment type="similarity">
    <text evidence="1">Belongs to the alpha-carbonic anhydrase family.</text>
</comment>
<gene>
    <name evidence="10" type="ORF">ECRASSUSDP1_LOCUS13178</name>
</gene>
<comment type="caution">
    <text evidence="10">The sequence shown here is derived from an EMBL/GenBank/DDBJ whole genome shotgun (WGS) entry which is preliminary data.</text>
</comment>
<evidence type="ECO:0000313" key="10">
    <source>
        <dbReference type="EMBL" id="CAI2371853.1"/>
    </source>
</evidence>
<dbReference type="CDD" id="cd03124">
    <property type="entry name" value="alpha_CA_prokaryotic_like"/>
    <property type="match status" value="1"/>
</dbReference>
<dbReference type="Proteomes" id="UP001295684">
    <property type="component" value="Unassembled WGS sequence"/>
</dbReference>
<proteinExistence type="inferred from homology"/>
<evidence type="ECO:0000259" key="9">
    <source>
        <dbReference type="PROSITE" id="PS51144"/>
    </source>
</evidence>
<dbReference type="InterPro" id="IPR041891">
    <property type="entry name" value="Alpha_CA_prokaryot-like"/>
</dbReference>
<dbReference type="InterPro" id="IPR001148">
    <property type="entry name" value="CA_dom"/>
</dbReference>
<dbReference type="SMART" id="SM01057">
    <property type="entry name" value="Carb_anhydrase"/>
    <property type="match status" value="1"/>
</dbReference>
<accession>A0AAD1UQI9</accession>
<feature type="domain" description="Alpha-carbonic anhydrase" evidence="9">
    <location>
        <begin position="19"/>
        <end position="255"/>
    </location>
</feature>
<evidence type="ECO:0000256" key="2">
    <source>
        <dbReference type="ARBA" id="ARBA00012925"/>
    </source>
</evidence>
<dbReference type="Pfam" id="PF00194">
    <property type="entry name" value="Carb_anhydrase"/>
    <property type="match status" value="1"/>
</dbReference>
<evidence type="ECO:0000256" key="3">
    <source>
        <dbReference type="ARBA" id="ARBA00022723"/>
    </source>
</evidence>
<reference evidence="10" key="1">
    <citation type="submission" date="2023-07" db="EMBL/GenBank/DDBJ databases">
        <authorList>
            <consortium name="AG Swart"/>
            <person name="Singh M."/>
            <person name="Singh A."/>
            <person name="Seah K."/>
            <person name="Emmerich C."/>
        </authorList>
    </citation>
    <scope>NUCLEOTIDE SEQUENCE</scope>
    <source>
        <strain evidence="10">DP1</strain>
    </source>
</reference>
<keyword evidence="7" id="KW-0472">Membrane</keyword>
<dbReference type="InterPro" id="IPR023561">
    <property type="entry name" value="Carbonic_anhydrase_a-class"/>
</dbReference>
<keyword evidence="3" id="KW-0479">Metal-binding</keyword>
<dbReference type="GO" id="GO:0008270">
    <property type="term" value="F:zinc ion binding"/>
    <property type="evidence" value="ECO:0007669"/>
    <property type="project" value="InterPro"/>
</dbReference>
<evidence type="ECO:0000256" key="1">
    <source>
        <dbReference type="ARBA" id="ARBA00010718"/>
    </source>
</evidence>
<keyword evidence="4" id="KW-0862">Zinc</keyword>
<dbReference type="PROSITE" id="PS51144">
    <property type="entry name" value="ALPHA_CA_2"/>
    <property type="match status" value="1"/>
</dbReference>
<keyword evidence="7" id="KW-0812">Transmembrane</keyword>
<dbReference type="EMBL" id="CAMPGE010013110">
    <property type="protein sequence ID" value="CAI2371853.1"/>
    <property type="molecule type" value="Genomic_DNA"/>
</dbReference>
<dbReference type="InterPro" id="IPR036398">
    <property type="entry name" value="CA_dom_sf"/>
</dbReference>
<evidence type="ECO:0000313" key="11">
    <source>
        <dbReference type="Proteomes" id="UP001295684"/>
    </source>
</evidence>
<evidence type="ECO:0000256" key="5">
    <source>
        <dbReference type="ARBA" id="ARBA00023239"/>
    </source>
</evidence>
<protein>
    <recommendedName>
        <fullName evidence="2">carbonic anhydrase</fullName>
        <ecNumber evidence="2">4.2.1.1</ecNumber>
    </recommendedName>
</protein>
<feature type="transmembrane region" description="Helical" evidence="7">
    <location>
        <begin position="263"/>
        <end position="288"/>
    </location>
</feature>
<evidence type="ECO:0000256" key="6">
    <source>
        <dbReference type="ARBA" id="ARBA00048348"/>
    </source>
</evidence>
<dbReference type="AlphaFoldDB" id="A0AAD1UQI9"/>
<name>A0AAD1UQI9_EUPCR</name>
<keyword evidence="8" id="KW-0732">Signal</keyword>
<sequence>MIGKFILLLIFLLITSTHGHVCYKHEGADWETGACASGSRQSPINIVTANVREAQDVELYISGTDITTGSIHYHDHELKVTYAGATAKYTSDDEESEWALAQFHYHAPAEHRIDGKTHDLEMHSVFVSKTDPGQLLVVGVIYELEQGYEDDEFIASLALENLVSNPATGHIENVPMENFYNKFSNTKMYNYKGSLTTPPCTESVEWFVVKEIQKINPSQLGKFTGKWAGLSSFADGKGSNRVAMDLNRRKVFETGGEETTSSIAFSFLFIAFLVISVVEIGLAAVFTLKLKNPKSVPSQNFVKVAESSENEGTDKLDFDYKYFKRSRSKEI</sequence>
<feature type="signal peptide" evidence="8">
    <location>
        <begin position="1"/>
        <end position="19"/>
    </location>
</feature>
<evidence type="ECO:0000256" key="7">
    <source>
        <dbReference type="SAM" id="Phobius"/>
    </source>
</evidence>
<dbReference type="Gene3D" id="3.10.200.10">
    <property type="entry name" value="Alpha carbonic anhydrase"/>
    <property type="match status" value="1"/>
</dbReference>
<dbReference type="EC" id="4.2.1.1" evidence="2"/>
<organism evidence="10 11">
    <name type="scientific">Euplotes crassus</name>
    <dbReference type="NCBI Taxonomy" id="5936"/>
    <lineage>
        <taxon>Eukaryota</taxon>
        <taxon>Sar</taxon>
        <taxon>Alveolata</taxon>
        <taxon>Ciliophora</taxon>
        <taxon>Intramacronucleata</taxon>
        <taxon>Spirotrichea</taxon>
        <taxon>Hypotrichia</taxon>
        <taxon>Euplotida</taxon>
        <taxon>Euplotidae</taxon>
        <taxon>Moneuplotes</taxon>
    </lineage>
</organism>
<keyword evidence="11" id="KW-1185">Reference proteome</keyword>
<evidence type="ECO:0000256" key="4">
    <source>
        <dbReference type="ARBA" id="ARBA00022833"/>
    </source>
</evidence>
<evidence type="ECO:0000256" key="8">
    <source>
        <dbReference type="SAM" id="SignalP"/>
    </source>
</evidence>
<comment type="catalytic activity">
    <reaction evidence="6">
        <text>hydrogencarbonate + H(+) = CO2 + H2O</text>
        <dbReference type="Rhea" id="RHEA:10748"/>
        <dbReference type="ChEBI" id="CHEBI:15377"/>
        <dbReference type="ChEBI" id="CHEBI:15378"/>
        <dbReference type="ChEBI" id="CHEBI:16526"/>
        <dbReference type="ChEBI" id="CHEBI:17544"/>
        <dbReference type="EC" id="4.2.1.1"/>
    </reaction>
</comment>
<dbReference type="GO" id="GO:0004089">
    <property type="term" value="F:carbonate dehydratase activity"/>
    <property type="evidence" value="ECO:0007669"/>
    <property type="project" value="UniProtKB-EC"/>
</dbReference>